<evidence type="ECO:0000259" key="2">
    <source>
        <dbReference type="Pfam" id="PF00582"/>
    </source>
</evidence>
<dbReference type="Proteomes" id="UP000051324">
    <property type="component" value="Unassembled WGS sequence"/>
</dbReference>
<sequence>MKNYKVILVGLDGSKNSVNAGQRAIEMAAKLKAKLVLTTVLKPQINVAFGGVGLEPSNLNDGRLADEEKLANENLKKVYEQAKAAGVEDVELKVKVGNPKVELAKGLPAQYQADLIIVGATGLNRVDRLIIGSTAAYVVRNSGIDTLVVNE</sequence>
<reference evidence="3 4" key="1">
    <citation type="journal article" date="2015" name="Genome Announc.">
        <title>Expanding the biotechnology potential of lactobacilli through comparative genomics of 213 strains and associated genera.</title>
        <authorList>
            <person name="Sun Z."/>
            <person name="Harris H.M."/>
            <person name="McCann A."/>
            <person name="Guo C."/>
            <person name="Argimon S."/>
            <person name="Zhang W."/>
            <person name="Yang X."/>
            <person name="Jeffery I.B."/>
            <person name="Cooney J.C."/>
            <person name="Kagawa T.F."/>
            <person name="Liu W."/>
            <person name="Song Y."/>
            <person name="Salvetti E."/>
            <person name="Wrobel A."/>
            <person name="Rasinkangas P."/>
            <person name="Parkhill J."/>
            <person name="Rea M.C."/>
            <person name="O'Sullivan O."/>
            <person name="Ritari J."/>
            <person name="Douillard F.P."/>
            <person name="Paul Ross R."/>
            <person name="Yang R."/>
            <person name="Briner A.E."/>
            <person name="Felis G.E."/>
            <person name="de Vos W.M."/>
            <person name="Barrangou R."/>
            <person name="Klaenhammer T.R."/>
            <person name="Caufield P.W."/>
            <person name="Cui Y."/>
            <person name="Zhang H."/>
            <person name="O'Toole P.W."/>
        </authorList>
    </citation>
    <scope>NUCLEOTIDE SEQUENCE [LARGE SCALE GENOMIC DNA]</scope>
    <source>
        <strain evidence="3 4">DSM 16634</strain>
    </source>
</reference>
<dbReference type="Pfam" id="PF00582">
    <property type="entry name" value="Usp"/>
    <property type="match status" value="1"/>
</dbReference>
<dbReference type="RefSeq" id="WP_025087854.1">
    <property type="nucleotide sequence ID" value="NZ_AZFT01000053.1"/>
</dbReference>
<name>A0A0R1TSC9_9LACO</name>
<dbReference type="PANTHER" id="PTHR46268:SF6">
    <property type="entry name" value="UNIVERSAL STRESS PROTEIN UP12"/>
    <property type="match status" value="1"/>
</dbReference>
<evidence type="ECO:0000256" key="1">
    <source>
        <dbReference type="ARBA" id="ARBA00008791"/>
    </source>
</evidence>
<protein>
    <recommendedName>
        <fullName evidence="2">UspA domain-containing protein</fullName>
    </recommendedName>
</protein>
<dbReference type="InterPro" id="IPR006015">
    <property type="entry name" value="Universal_stress_UspA"/>
</dbReference>
<accession>A0A0R1TSC9</accession>
<dbReference type="OrthoDB" id="2321605at2"/>
<dbReference type="AlphaFoldDB" id="A0A0R1TSC9"/>
<dbReference type="STRING" id="1423724.FC32_GL001563"/>
<dbReference type="PATRIC" id="fig|1423724.4.peg.1630"/>
<evidence type="ECO:0000313" key="4">
    <source>
        <dbReference type="Proteomes" id="UP000051324"/>
    </source>
</evidence>
<gene>
    <name evidence="3" type="ORF">FC32_GL001563</name>
</gene>
<comment type="similarity">
    <text evidence="1">Belongs to the universal stress protein A family.</text>
</comment>
<proteinExistence type="inferred from homology"/>
<dbReference type="EMBL" id="AZFT01000053">
    <property type="protein sequence ID" value="KRL84279.1"/>
    <property type="molecule type" value="Genomic_DNA"/>
</dbReference>
<dbReference type="SUPFAM" id="SSF52402">
    <property type="entry name" value="Adenine nucleotide alpha hydrolases-like"/>
    <property type="match status" value="1"/>
</dbReference>
<dbReference type="InterPro" id="IPR014729">
    <property type="entry name" value="Rossmann-like_a/b/a_fold"/>
</dbReference>
<feature type="domain" description="UspA" evidence="2">
    <location>
        <begin position="4"/>
        <end position="149"/>
    </location>
</feature>
<comment type="caution">
    <text evidence="3">The sequence shown here is derived from an EMBL/GenBank/DDBJ whole genome shotgun (WGS) entry which is preliminary data.</text>
</comment>
<dbReference type="PRINTS" id="PR01438">
    <property type="entry name" value="UNVRSLSTRESS"/>
</dbReference>
<dbReference type="PANTHER" id="PTHR46268">
    <property type="entry name" value="STRESS RESPONSE PROTEIN NHAX"/>
    <property type="match status" value="1"/>
</dbReference>
<evidence type="ECO:0000313" key="3">
    <source>
        <dbReference type="EMBL" id="KRL84279.1"/>
    </source>
</evidence>
<dbReference type="CDD" id="cd00293">
    <property type="entry name" value="USP-like"/>
    <property type="match status" value="1"/>
</dbReference>
<dbReference type="Gene3D" id="3.40.50.620">
    <property type="entry name" value="HUPs"/>
    <property type="match status" value="1"/>
</dbReference>
<keyword evidence="4" id="KW-1185">Reference proteome</keyword>
<dbReference type="InterPro" id="IPR006016">
    <property type="entry name" value="UspA"/>
</dbReference>
<dbReference type="eggNOG" id="COG0589">
    <property type="taxonomic scope" value="Bacteria"/>
</dbReference>
<organism evidence="3 4">
    <name type="scientific">Ligilactobacillus apodemi DSM 16634 = JCM 16172</name>
    <dbReference type="NCBI Taxonomy" id="1423724"/>
    <lineage>
        <taxon>Bacteria</taxon>
        <taxon>Bacillati</taxon>
        <taxon>Bacillota</taxon>
        <taxon>Bacilli</taxon>
        <taxon>Lactobacillales</taxon>
        <taxon>Lactobacillaceae</taxon>
        <taxon>Ligilactobacillus</taxon>
    </lineage>
</organism>